<dbReference type="NCBIfam" id="TIGR01549">
    <property type="entry name" value="HAD-SF-IA-v1"/>
    <property type="match status" value="1"/>
</dbReference>
<dbReference type="EMBL" id="SKFG01000009">
    <property type="protein sequence ID" value="TCZ77410.1"/>
    <property type="molecule type" value="Genomic_DNA"/>
</dbReference>
<protein>
    <submittedName>
        <fullName evidence="2">HAD family hydrolase</fullName>
    </submittedName>
</protein>
<evidence type="ECO:0000256" key="1">
    <source>
        <dbReference type="ARBA" id="ARBA00022801"/>
    </source>
</evidence>
<organism evidence="2 3">
    <name type="scientific">Paenibacillus albiflavus</name>
    <dbReference type="NCBI Taxonomy" id="2545760"/>
    <lineage>
        <taxon>Bacteria</taxon>
        <taxon>Bacillati</taxon>
        <taxon>Bacillota</taxon>
        <taxon>Bacilli</taxon>
        <taxon>Bacillales</taxon>
        <taxon>Paenibacillaceae</taxon>
        <taxon>Paenibacillus</taxon>
    </lineage>
</organism>
<dbReference type="InterPro" id="IPR006439">
    <property type="entry name" value="HAD-SF_hydro_IA"/>
</dbReference>
<sequence length="262" mass="30035">MKRWISFDLDGTLMQNPFQKAVLPQVQAMILNHSEANYDVVKSLFHKHVCRLQAGLFVDAYDWDDIVQHEIIDRKLDLSINVEELVIQHSKAPYIRLLDETIVPALEQLRADGFSLAAVTNGFYKYQYPVLESLGIAQYFDEVVTPERCGSGKPDIRMLTSLRDTGEIVAHVGDRFEHDVYMAKHAGARAVFIDRSLSIDLRKLSCQERVKEASFQQLCEQRLLSELVNLESPHDLKLYFPDYVICDLLELVHIVKELTISS</sequence>
<proteinExistence type="predicted"/>
<dbReference type="Gene3D" id="3.40.50.1000">
    <property type="entry name" value="HAD superfamily/HAD-like"/>
    <property type="match status" value="1"/>
</dbReference>
<dbReference type="SUPFAM" id="SSF56784">
    <property type="entry name" value="HAD-like"/>
    <property type="match status" value="1"/>
</dbReference>
<dbReference type="Proteomes" id="UP000295418">
    <property type="component" value="Unassembled WGS sequence"/>
</dbReference>
<dbReference type="SFLD" id="SFLDS00003">
    <property type="entry name" value="Haloacid_Dehalogenase"/>
    <property type="match status" value="1"/>
</dbReference>
<dbReference type="Pfam" id="PF00702">
    <property type="entry name" value="Hydrolase"/>
    <property type="match status" value="1"/>
</dbReference>
<dbReference type="OrthoDB" id="25198at2"/>
<accession>A0A4R4EEA6</accession>
<gene>
    <name evidence="2" type="ORF">E0485_10450</name>
</gene>
<dbReference type="RefSeq" id="WP_132417981.1">
    <property type="nucleotide sequence ID" value="NZ_SKFG01000009.1"/>
</dbReference>
<name>A0A4R4EEA6_9BACL</name>
<dbReference type="GO" id="GO:0016787">
    <property type="term" value="F:hydrolase activity"/>
    <property type="evidence" value="ECO:0007669"/>
    <property type="project" value="UniProtKB-KW"/>
</dbReference>
<dbReference type="PRINTS" id="PR00413">
    <property type="entry name" value="HADHALOGNASE"/>
</dbReference>
<dbReference type="InterPro" id="IPR023214">
    <property type="entry name" value="HAD_sf"/>
</dbReference>
<dbReference type="PANTHER" id="PTHR43316">
    <property type="entry name" value="HYDROLASE, HALOACID DELAHOGENASE-RELATED"/>
    <property type="match status" value="1"/>
</dbReference>
<keyword evidence="1 2" id="KW-0378">Hydrolase</keyword>
<evidence type="ECO:0000313" key="2">
    <source>
        <dbReference type="EMBL" id="TCZ77410.1"/>
    </source>
</evidence>
<dbReference type="AlphaFoldDB" id="A0A4R4EEA6"/>
<evidence type="ECO:0000313" key="3">
    <source>
        <dbReference type="Proteomes" id="UP000295418"/>
    </source>
</evidence>
<reference evidence="2 3" key="1">
    <citation type="submission" date="2019-03" db="EMBL/GenBank/DDBJ databases">
        <authorList>
            <person name="Kim M.K.M."/>
        </authorList>
    </citation>
    <scope>NUCLEOTIDE SEQUENCE [LARGE SCALE GENOMIC DNA]</scope>
    <source>
        <strain evidence="2 3">18JY21-1</strain>
    </source>
</reference>
<dbReference type="Gene3D" id="1.10.150.520">
    <property type="match status" value="1"/>
</dbReference>
<dbReference type="SFLD" id="SFLDG01129">
    <property type="entry name" value="C1.5:_HAD__Beta-PGM__Phosphata"/>
    <property type="match status" value="1"/>
</dbReference>
<dbReference type="InterPro" id="IPR036412">
    <property type="entry name" value="HAD-like_sf"/>
</dbReference>
<dbReference type="InterPro" id="IPR051540">
    <property type="entry name" value="S-2-haloacid_dehalogenase"/>
</dbReference>
<keyword evidence="3" id="KW-1185">Reference proteome</keyword>
<comment type="caution">
    <text evidence="2">The sequence shown here is derived from an EMBL/GenBank/DDBJ whole genome shotgun (WGS) entry which is preliminary data.</text>
</comment>